<dbReference type="EMBL" id="QRTC01000038">
    <property type="protein sequence ID" value="RGQ38605.1"/>
    <property type="molecule type" value="Genomic_DNA"/>
</dbReference>
<keyword evidence="2" id="KW-0812">Transmembrane</keyword>
<dbReference type="Pfam" id="PF14276">
    <property type="entry name" value="DUF4363"/>
    <property type="match status" value="1"/>
</dbReference>
<comment type="caution">
    <text evidence="3">The sequence shown here is derived from an EMBL/GenBank/DDBJ whole genome shotgun (WGS) entry which is preliminary data.</text>
</comment>
<feature type="transmembrane region" description="Helical" evidence="2">
    <location>
        <begin position="21"/>
        <end position="42"/>
    </location>
</feature>
<reference evidence="3 4" key="1">
    <citation type="submission" date="2018-08" db="EMBL/GenBank/DDBJ databases">
        <title>A genome reference for cultivated species of the human gut microbiota.</title>
        <authorList>
            <person name="Zou Y."/>
            <person name="Xue W."/>
            <person name="Luo G."/>
        </authorList>
    </citation>
    <scope>NUCLEOTIDE SEQUENCE [LARGE SCALE GENOMIC DNA]</scope>
    <source>
        <strain evidence="3 4">AF28-26</strain>
    </source>
</reference>
<accession>A0A412AW85</accession>
<dbReference type="AlphaFoldDB" id="A0A412AW85"/>
<keyword evidence="2" id="KW-0472">Membrane</keyword>
<name>A0A412AW85_9FIRM</name>
<evidence type="ECO:0000256" key="2">
    <source>
        <dbReference type="SAM" id="Phobius"/>
    </source>
</evidence>
<gene>
    <name evidence="3" type="ORF">DWY99_09645</name>
</gene>
<feature type="coiled-coil region" evidence="1">
    <location>
        <begin position="40"/>
        <end position="67"/>
    </location>
</feature>
<sequence>MRCRRSIPAMALRKEAVNVKRIWVAVCAMVLMITLCVIELSFTHSSIDRLTEKLDQAEQKVHDQDYSTAFRLSEEALEVWNSDHKVLSFYTTHDQLEQIDLSFAVLLLHLQQGNYDDFLAEKYKAAAQLENVKDNEMPSLHNLF</sequence>
<proteinExistence type="predicted"/>
<keyword evidence="1" id="KW-0175">Coiled coil</keyword>
<keyword evidence="2" id="KW-1133">Transmembrane helix</keyword>
<evidence type="ECO:0000313" key="3">
    <source>
        <dbReference type="EMBL" id="RGQ38605.1"/>
    </source>
</evidence>
<evidence type="ECO:0000256" key="1">
    <source>
        <dbReference type="SAM" id="Coils"/>
    </source>
</evidence>
<dbReference type="InterPro" id="IPR025373">
    <property type="entry name" value="DUF4363"/>
</dbReference>
<dbReference type="Proteomes" id="UP000284751">
    <property type="component" value="Unassembled WGS sequence"/>
</dbReference>
<organism evidence="3 4">
    <name type="scientific">[Clostridium] leptum</name>
    <dbReference type="NCBI Taxonomy" id="1535"/>
    <lineage>
        <taxon>Bacteria</taxon>
        <taxon>Bacillati</taxon>
        <taxon>Bacillota</taxon>
        <taxon>Clostridia</taxon>
        <taxon>Eubacteriales</taxon>
        <taxon>Oscillospiraceae</taxon>
        <taxon>Oscillospiraceae incertae sedis</taxon>
    </lineage>
</organism>
<protein>
    <submittedName>
        <fullName evidence="3">DUF4363 family protein</fullName>
    </submittedName>
</protein>
<evidence type="ECO:0000313" key="4">
    <source>
        <dbReference type="Proteomes" id="UP000284751"/>
    </source>
</evidence>